<dbReference type="OrthoDB" id="6138985at2759"/>
<name>A0A7M7KIQ1_VARDE</name>
<dbReference type="RefSeq" id="XP_022667554.1">
    <property type="nucleotide sequence ID" value="XM_022811819.1"/>
</dbReference>
<dbReference type="GO" id="GO:0006644">
    <property type="term" value="P:phospholipid metabolic process"/>
    <property type="evidence" value="ECO:0007669"/>
    <property type="project" value="InterPro"/>
</dbReference>
<dbReference type="GO" id="GO:0050482">
    <property type="term" value="P:arachidonate secretion"/>
    <property type="evidence" value="ECO:0007669"/>
    <property type="project" value="InterPro"/>
</dbReference>
<keyword evidence="2" id="KW-0732">Signal</keyword>
<dbReference type="InterPro" id="IPR036444">
    <property type="entry name" value="PLipase_A2_dom_sf"/>
</dbReference>
<dbReference type="GeneID" id="111253025"/>
<feature type="signal peptide" evidence="2">
    <location>
        <begin position="1"/>
        <end position="17"/>
    </location>
</feature>
<protein>
    <submittedName>
        <fullName evidence="3">Uncharacterized protein</fullName>
    </submittedName>
</protein>
<dbReference type="Proteomes" id="UP000594260">
    <property type="component" value="Unplaced"/>
</dbReference>
<feature type="region of interest" description="Disordered" evidence="1">
    <location>
        <begin position="226"/>
        <end position="263"/>
    </location>
</feature>
<dbReference type="InParanoid" id="A0A7M7KIQ1"/>
<dbReference type="PANTHER" id="PTHR37687">
    <property type="entry name" value="AGAP006772-PA"/>
    <property type="match status" value="1"/>
</dbReference>
<dbReference type="OMA" id="GRMANDR"/>
<organism evidence="3 4">
    <name type="scientific">Varroa destructor</name>
    <name type="common">Honeybee mite</name>
    <dbReference type="NCBI Taxonomy" id="109461"/>
    <lineage>
        <taxon>Eukaryota</taxon>
        <taxon>Metazoa</taxon>
        <taxon>Ecdysozoa</taxon>
        <taxon>Arthropoda</taxon>
        <taxon>Chelicerata</taxon>
        <taxon>Arachnida</taxon>
        <taxon>Acari</taxon>
        <taxon>Parasitiformes</taxon>
        <taxon>Mesostigmata</taxon>
        <taxon>Gamasina</taxon>
        <taxon>Dermanyssoidea</taxon>
        <taxon>Varroidae</taxon>
        <taxon>Varroa</taxon>
    </lineage>
</organism>
<accession>A0A7M7KIQ1</accession>
<dbReference type="RefSeq" id="XP_022667555.1">
    <property type="nucleotide sequence ID" value="XM_022811820.1"/>
</dbReference>
<dbReference type="EnsemblMetazoa" id="XM_022811820">
    <property type="protein sequence ID" value="XP_022667555"/>
    <property type="gene ID" value="LOC111253025"/>
</dbReference>
<dbReference type="EnsemblMetazoa" id="XM_022811818">
    <property type="protein sequence ID" value="XP_022667553"/>
    <property type="gene ID" value="LOC111253025"/>
</dbReference>
<keyword evidence="4" id="KW-1185">Reference proteome</keyword>
<evidence type="ECO:0000256" key="2">
    <source>
        <dbReference type="SAM" id="SignalP"/>
    </source>
</evidence>
<feature type="chain" id="PRO_5033597066" evidence="2">
    <location>
        <begin position="18"/>
        <end position="520"/>
    </location>
</feature>
<sequence>MKRLAIFTMALATVTLALDLEAVQRSSTRNRYSAMNGDLLHELEKRRSVAPNYFNMFDEPNGRMANDRYYRRMQELLANMVTATQGARGAAASESASWPDVLRQRDARLTQMDDIRPPYDQDDFPSYESATGRQDESLSRWTLPSPPPPSAGAGSPSGRQQSILDKRISIPDRQNSYRSHKQLPFSMRVPQEELLKKRSTELLTTEKPQTSRSDILIKDLKQPDMDKRNKRTAVPDAASSTVNTETNVSKASLSNGSGASGRMSPADFKQWLTDEYYRNMAMNFATMRKRRSVPDQAGLEGAPMEAPGERDDGAAFERLRSMEQSLLQEALQLMQNGNAQPGRGKQQFKLQVSERLDVAHDIENLNKALQKLYADSERLRTLNEAQLMTALRERAASAPEASGGVGAQLTDDCPELSLLSSGCSALQGMFPPASVHEQFLLSCNWHEVCYACGTQHGISSEQCDRQFLSDMRIVCSQLGSCNKHMVALLLEPLHKRRVYFKRSVTPVCDRPCVASFLARN</sequence>
<dbReference type="Gene3D" id="1.20.90.10">
    <property type="entry name" value="Phospholipase A2 domain"/>
    <property type="match status" value="1"/>
</dbReference>
<dbReference type="RefSeq" id="XP_022667553.1">
    <property type="nucleotide sequence ID" value="XM_022811818.1"/>
</dbReference>
<dbReference type="KEGG" id="vde:111253025"/>
<reference evidence="3" key="1">
    <citation type="submission" date="2021-01" db="UniProtKB">
        <authorList>
            <consortium name="EnsemblMetazoa"/>
        </authorList>
    </citation>
    <scope>IDENTIFICATION</scope>
</reference>
<proteinExistence type="predicted"/>
<evidence type="ECO:0000313" key="4">
    <source>
        <dbReference type="Proteomes" id="UP000594260"/>
    </source>
</evidence>
<feature type="region of interest" description="Disordered" evidence="1">
    <location>
        <begin position="110"/>
        <end position="192"/>
    </location>
</feature>
<feature type="compositionally biased region" description="Polar residues" evidence="1">
    <location>
        <begin position="238"/>
        <end position="257"/>
    </location>
</feature>
<feature type="compositionally biased region" description="Basic and acidic residues" evidence="1">
    <location>
        <begin position="110"/>
        <end position="119"/>
    </location>
</feature>
<dbReference type="PANTHER" id="PTHR37687:SF1">
    <property type="entry name" value="AGAP006772-PA"/>
    <property type="match status" value="1"/>
</dbReference>
<evidence type="ECO:0000313" key="3">
    <source>
        <dbReference type="EnsemblMetazoa" id="XP_022667554"/>
    </source>
</evidence>
<dbReference type="GO" id="GO:0004623">
    <property type="term" value="F:phospholipase A2 activity"/>
    <property type="evidence" value="ECO:0007669"/>
    <property type="project" value="InterPro"/>
</dbReference>
<dbReference type="InterPro" id="IPR038875">
    <property type="entry name" value="PLA2_conodipine-like"/>
</dbReference>
<evidence type="ECO:0000256" key="1">
    <source>
        <dbReference type="SAM" id="MobiDB-lite"/>
    </source>
</evidence>
<dbReference type="EnsemblMetazoa" id="XM_022811819">
    <property type="protein sequence ID" value="XP_022667554"/>
    <property type="gene ID" value="LOC111253025"/>
</dbReference>
<dbReference type="AlphaFoldDB" id="A0A7M7KIQ1"/>